<sequence length="455" mass="51178">MDSNKAPTQSQLSMNSIANVEIKVTKYRWTILFIIGLVSIMNFMQMLQFSIIANIITKFYNVESYWVDMTTLIFFLSYILFFYPVSYLIEKYNLKWTVVVATALTLAGSILKIFAPKSDLFWLILLAQFLIAIGQVQLSSLPSKLATTWFGCEEVSTACAIVVLGMQLGSGLGCIQSPFLITGTDNDTISLELYNMFLYQAIATGCIFVLVLIFFRSKPQLPPSQSQLDLLSNTEVENVSFYTNMKKIVKEKNFWFIVLSLGLANGVWNSFGVLVNTIYLNYFPDGQSDAGIISLVTIISGGCIGSMIFGYLLDKTHEFKKISFAILTLSALFYFLMSVTLIEKSRIGSFIVIPFFGFFIAPVLIVAFEYLVEVTYPIPEACSSSIFNAAYFLLSIIVTLLVELLISAIDYLWTFVCIFLTLCLCVMFILLVDSNLKRRDANLQHNNSNNVMSRL</sequence>
<feature type="transmembrane region" description="Helical" evidence="5">
    <location>
        <begin position="324"/>
        <end position="342"/>
    </location>
</feature>
<keyword evidence="8" id="KW-1185">Reference proteome</keyword>
<feature type="transmembrane region" description="Helical" evidence="5">
    <location>
        <begin position="120"/>
        <end position="138"/>
    </location>
</feature>
<reference evidence="7" key="1">
    <citation type="submission" date="2022-01" db="EMBL/GenBank/DDBJ databases">
        <authorList>
            <person name="King R."/>
        </authorList>
    </citation>
    <scope>NUCLEOTIDE SEQUENCE</scope>
</reference>
<feature type="transmembrane region" description="Helical" evidence="5">
    <location>
        <begin position="96"/>
        <end position="114"/>
    </location>
</feature>
<dbReference type="OrthoDB" id="422206at2759"/>
<dbReference type="GO" id="GO:0015232">
    <property type="term" value="F:heme transmembrane transporter activity"/>
    <property type="evidence" value="ECO:0007669"/>
    <property type="project" value="TreeGrafter"/>
</dbReference>
<feature type="transmembrane region" description="Helical" evidence="5">
    <location>
        <begin position="158"/>
        <end position="181"/>
    </location>
</feature>
<comment type="subcellular location">
    <subcellularLocation>
        <location evidence="1">Membrane</location>
        <topology evidence="1">Multi-pass membrane protein</topology>
    </subcellularLocation>
</comment>
<dbReference type="InterPro" id="IPR011701">
    <property type="entry name" value="MFS"/>
</dbReference>
<protein>
    <recommendedName>
        <fullName evidence="6">Major facilitator superfamily (MFS) profile domain-containing protein</fullName>
    </recommendedName>
</protein>
<evidence type="ECO:0000256" key="3">
    <source>
        <dbReference type="ARBA" id="ARBA00022989"/>
    </source>
</evidence>
<evidence type="ECO:0000256" key="1">
    <source>
        <dbReference type="ARBA" id="ARBA00004141"/>
    </source>
</evidence>
<feature type="transmembrane region" description="Helical" evidence="5">
    <location>
        <begin position="193"/>
        <end position="215"/>
    </location>
</feature>
<proteinExistence type="predicted"/>
<feature type="transmembrane region" description="Helical" evidence="5">
    <location>
        <begin position="69"/>
        <end position="89"/>
    </location>
</feature>
<keyword evidence="3 5" id="KW-1133">Transmembrane helix</keyword>
<feature type="transmembrane region" description="Helical" evidence="5">
    <location>
        <begin position="291"/>
        <end position="312"/>
    </location>
</feature>
<dbReference type="AlphaFoldDB" id="A0A9N9QNA1"/>
<name>A0A9N9QNA1_9CUCU</name>
<evidence type="ECO:0000256" key="2">
    <source>
        <dbReference type="ARBA" id="ARBA00022692"/>
    </source>
</evidence>
<dbReference type="SUPFAM" id="SSF103473">
    <property type="entry name" value="MFS general substrate transporter"/>
    <property type="match status" value="1"/>
</dbReference>
<dbReference type="PANTHER" id="PTHR10924:SF4">
    <property type="entry name" value="GH15861P"/>
    <property type="match status" value="1"/>
</dbReference>
<dbReference type="InterPro" id="IPR020846">
    <property type="entry name" value="MFS_dom"/>
</dbReference>
<feature type="transmembrane region" description="Helical" evidence="5">
    <location>
        <begin position="412"/>
        <end position="432"/>
    </location>
</feature>
<dbReference type="EMBL" id="OU892284">
    <property type="protein sequence ID" value="CAG9772822.1"/>
    <property type="molecule type" value="Genomic_DNA"/>
</dbReference>
<dbReference type="PANTHER" id="PTHR10924">
    <property type="entry name" value="MAJOR FACILITATOR SUPERFAMILY PROTEIN-RELATED"/>
    <property type="match status" value="1"/>
</dbReference>
<evidence type="ECO:0000313" key="8">
    <source>
        <dbReference type="Proteomes" id="UP001152799"/>
    </source>
</evidence>
<evidence type="ECO:0000259" key="6">
    <source>
        <dbReference type="PROSITE" id="PS50850"/>
    </source>
</evidence>
<feature type="domain" description="Major facilitator superfamily (MFS) profile" evidence="6">
    <location>
        <begin position="31"/>
        <end position="437"/>
    </location>
</feature>
<dbReference type="GO" id="GO:0016020">
    <property type="term" value="C:membrane"/>
    <property type="evidence" value="ECO:0007669"/>
    <property type="project" value="UniProtKB-SubCell"/>
</dbReference>
<feature type="transmembrane region" description="Helical" evidence="5">
    <location>
        <begin position="384"/>
        <end position="406"/>
    </location>
</feature>
<dbReference type="GO" id="GO:0020037">
    <property type="term" value="F:heme binding"/>
    <property type="evidence" value="ECO:0007669"/>
    <property type="project" value="TreeGrafter"/>
</dbReference>
<feature type="transmembrane region" description="Helical" evidence="5">
    <location>
        <begin position="254"/>
        <end position="279"/>
    </location>
</feature>
<evidence type="ECO:0000313" key="7">
    <source>
        <dbReference type="EMBL" id="CAG9772822.1"/>
    </source>
</evidence>
<dbReference type="PROSITE" id="PS50850">
    <property type="entry name" value="MFS"/>
    <property type="match status" value="1"/>
</dbReference>
<dbReference type="GO" id="GO:0097037">
    <property type="term" value="P:heme export"/>
    <property type="evidence" value="ECO:0007669"/>
    <property type="project" value="TreeGrafter"/>
</dbReference>
<dbReference type="Gene3D" id="1.20.1250.20">
    <property type="entry name" value="MFS general substrate transporter like domains"/>
    <property type="match status" value="2"/>
</dbReference>
<keyword evidence="4 5" id="KW-0472">Membrane</keyword>
<feature type="transmembrane region" description="Helical" evidence="5">
    <location>
        <begin position="348"/>
        <end position="372"/>
    </location>
</feature>
<dbReference type="InterPro" id="IPR036259">
    <property type="entry name" value="MFS_trans_sf"/>
</dbReference>
<accession>A0A9N9QNA1</accession>
<gene>
    <name evidence="7" type="ORF">CEUTPL_LOCUS13225</name>
</gene>
<organism evidence="7 8">
    <name type="scientific">Ceutorhynchus assimilis</name>
    <name type="common">cabbage seed weevil</name>
    <dbReference type="NCBI Taxonomy" id="467358"/>
    <lineage>
        <taxon>Eukaryota</taxon>
        <taxon>Metazoa</taxon>
        <taxon>Ecdysozoa</taxon>
        <taxon>Arthropoda</taxon>
        <taxon>Hexapoda</taxon>
        <taxon>Insecta</taxon>
        <taxon>Pterygota</taxon>
        <taxon>Neoptera</taxon>
        <taxon>Endopterygota</taxon>
        <taxon>Coleoptera</taxon>
        <taxon>Polyphaga</taxon>
        <taxon>Cucujiformia</taxon>
        <taxon>Curculionidae</taxon>
        <taxon>Ceutorhynchinae</taxon>
        <taxon>Ceutorhynchus</taxon>
    </lineage>
</organism>
<dbReference type="Pfam" id="PF07690">
    <property type="entry name" value="MFS_1"/>
    <property type="match status" value="1"/>
</dbReference>
<keyword evidence="2 5" id="KW-0812">Transmembrane</keyword>
<feature type="transmembrane region" description="Helical" evidence="5">
    <location>
        <begin position="31"/>
        <end position="57"/>
    </location>
</feature>
<dbReference type="InterPro" id="IPR049680">
    <property type="entry name" value="FLVCR1-2_SLC49-like"/>
</dbReference>
<evidence type="ECO:0000256" key="4">
    <source>
        <dbReference type="ARBA" id="ARBA00023136"/>
    </source>
</evidence>
<evidence type="ECO:0000256" key="5">
    <source>
        <dbReference type="SAM" id="Phobius"/>
    </source>
</evidence>
<dbReference type="Proteomes" id="UP001152799">
    <property type="component" value="Chromosome 8"/>
</dbReference>